<accession>A0A4R5U750</accession>
<dbReference type="Pfam" id="PF13419">
    <property type="entry name" value="HAD_2"/>
    <property type="match status" value="1"/>
</dbReference>
<dbReference type="PANTHER" id="PTHR43434:SF20">
    <property type="entry name" value="5'-NUCLEOTIDASE"/>
    <property type="match status" value="1"/>
</dbReference>
<protein>
    <submittedName>
        <fullName evidence="1">HAD family hydrolase</fullName>
    </submittedName>
</protein>
<proteinExistence type="predicted"/>
<reference evidence="1 2" key="1">
    <citation type="submission" date="2019-03" db="EMBL/GenBank/DDBJ databases">
        <title>Luteimonas zhaokaii sp.nov., isolated from the rectal contents of Plateau pika in Yushu, Qinghai Province, China.</title>
        <authorList>
            <person name="Zhang G."/>
        </authorList>
    </citation>
    <scope>NUCLEOTIDE SEQUENCE [LARGE SCALE GENOMIC DNA]</scope>
    <source>
        <strain evidence="1 2">THG-MD21</strain>
    </source>
</reference>
<dbReference type="OrthoDB" id="9792518at2"/>
<evidence type="ECO:0000313" key="2">
    <source>
        <dbReference type="Proteomes" id="UP000295543"/>
    </source>
</evidence>
<keyword evidence="2" id="KW-1185">Reference proteome</keyword>
<dbReference type="AlphaFoldDB" id="A0A4R5U750"/>
<dbReference type="EMBL" id="SMTG01000005">
    <property type="protein sequence ID" value="TDK30111.1"/>
    <property type="molecule type" value="Genomic_DNA"/>
</dbReference>
<gene>
    <name evidence="1" type="ORF">E2F49_13065</name>
</gene>
<comment type="caution">
    <text evidence="1">The sequence shown here is derived from an EMBL/GenBank/DDBJ whole genome shotgun (WGS) entry which is preliminary data.</text>
</comment>
<dbReference type="SFLD" id="SFLDG01129">
    <property type="entry name" value="C1.5:_HAD__Beta-PGM__Phosphata"/>
    <property type="match status" value="1"/>
</dbReference>
<dbReference type="Gene3D" id="1.10.150.240">
    <property type="entry name" value="Putative phosphatase, domain 2"/>
    <property type="match status" value="1"/>
</dbReference>
<dbReference type="RefSeq" id="WP_133394285.1">
    <property type="nucleotide sequence ID" value="NZ_SMTG01000005.1"/>
</dbReference>
<dbReference type="InterPro" id="IPR023214">
    <property type="entry name" value="HAD_sf"/>
</dbReference>
<dbReference type="SUPFAM" id="SSF56784">
    <property type="entry name" value="HAD-like"/>
    <property type="match status" value="1"/>
</dbReference>
<dbReference type="InterPro" id="IPR023198">
    <property type="entry name" value="PGP-like_dom2"/>
</dbReference>
<name>A0A4R5U750_9GAMM</name>
<sequence>MTDALFFDLDGTLIDSEAGILGGIAHTLDVLGHPPLDRAQLLPWIGPPLRDSYETLFDGDRERAEQAVALYRQRYDAGGWREHSVYPGIPELVGALQAAGRRLAVVTSKNEGFARRILESLPFGAAFETVVGASEDGIRRYKRELIAEALARLAITAQQATMIGDRLYDMAGARQHDMRAIGVLWGFGDAAELRAAGADLVVDTPAALHAAIG</sequence>
<dbReference type="GO" id="GO:0016791">
    <property type="term" value="F:phosphatase activity"/>
    <property type="evidence" value="ECO:0007669"/>
    <property type="project" value="UniProtKB-ARBA"/>
</dbReference>
<organism evidence="1 2">
    <name type="scientific">Luteimonas terrae</name>
    <dbReference type="NCBI Taxonomy" id="1530191"/>
    <lineage>
        <taxon>Bacteria</taxon>
        <taxon>Pseudomonadati</taxon>
        <taxon>Pseudomonadota</taxon>
        <taxon>Gammaproteobacteria</taxon>
        <taxon>Lysobacterales</taxon>
        <taxon>Lysobacteraceae</taxon>
        <taxon>Luteimonas</taxon>
    </lineage>
</organism>
<dbReference type="SFLD" id="SFLDS00003">
    <property type="entry name" value="Haloacid_Dehalogenase"/>
    <property type="match status" value="1"/>
</dbReference>
<dbReference type="InterPro" id="IPR036412">
    <property type="entry name" value="HAD-like_sf"/>
</dbReference>
<dbReference type="Proteomes" id="UP000295543">
    <property type="component" value="Unassembled WGS sequence"/>
</dbReference>
<keyword evidence="1" id="KW-0378">Hydrolase</keyword>
<dbReference type="GO" id="GO:0004713">
    <property type="term" value="F:protein tyrosine kinase activity"/>
    <property type="evidence" value="ECO:0007669"/>
    <property type="project" value="TreeGrafter"/>
</dbReference>
<dbReference type="FunFam" id="3.40.50.1000:FF:000022">
    <property type="entry name" value="Phosphoglycolate phosphatase"/>
    <property type="match status" value="1"/>
</dbReference>
<dbReference type="InterPro" id="IPR050155">
    <property type="entry name" value="HAD-like_hydrolase_sf"/>
</dbReference>
<dbReference type="GO" id="GO:0005829">
    <property type="term" value="C:cytosol"/>
    <property type="evidence" value="ECO:0007669"/>
    <property type="project" value="TreeGrafter"/>
</dbReference>
<evidence type="ECO:0000313" key="1">
    <source>
        <dbReference type="EMBL" id="TDK30111.1"/>
    </source>
</evidence>
<dbReference type="InterPro" id="IPR041492">
    <property type="entry name" value="HAD_2"/>
</dbReference>
<dbReference type="PANTHER" id="PTHR43434">
    <property type="entry name" value="PHOSPHOGLYCOLATE PHOSPHATASE"/>
    <property type="match status" value="1"/>
</dbReference>
<dbReference type="Gene3D" id="3.40.50.1000">
    <property type="entry name" value="HAD superfamily/HAD-like"/>
    <property type="match status" value="1"/>
</dbReference>